<dbReference type="OrthoDB" id="2507007at2759"/>
<feature type="compositionally biased region" description="Basic residues" evidence="1">
    <location>
        <begin position="158"/>
        <end position="167"/>
    </location>
</feature>
<gene>
    <name evidence="2" type="ORF">PGTG_13853</name>
</gene>
<dbReference type="HOGENOM" id="CLU_019528_0_0_1"/>
<name>E3KUF6_PUCGT</name>
<dbReference type="KEGG" id="pgr:PGTG_13853"/>
<reference key="1">
    <citation type="submission" date="2007-01" db="EMBL/GenBank/DDBJ databases">
        <title>The Genome Sequence of Puccinia graminis f. sp. tritici Strain CRL 75-36-700-3.</title>
        <authorList>
            <consortium name="The Broad Institute Genome Sequencing Platform"/>
            <person name="Birren B."/>
            <person name="Lander E."/>
            <person name="Galagan J."/>
            <person name="Nusbaum C."/>
            <person name="Devon K."/>
            <person name="Cuomo C."/>
            <person name="Jaffe D."/>
            <person name="Butler J."/>
            <person name="Alvarez P."/>
            <person name="Gnerre S."/>
            <person name="Grabherr M."/>
            <person name="Mauceli E."/>
            <person name="Brockman W."/>
            <person name="Young S."/>
            <person name="LaButti K."/>
            <person name="Sykes S."/>
            <person name="DeCaprio D."/>
            <person name="Crawford M."/>
            <person name="Koehrsen M."/>
            <person name="Engels R."/>
            <person name="Montgomery P."/>
            <person name="Pearson M."/>
            <person name="Howarth C."/>
            <person name="Larson L."/>
            <person name="White J."/>
            <person name="Zeng Q."/>
            <person name="Kodira C."/>
            <person name="Yandava C."/>
            <person name="Alvarado L."/>
            <person name="O'Leary S."/>
            <person name="Szabo L."/>
            <person name="Dean R."/>
            <person name="Schein J."/>
        </authorList>
    </citation>
    <scope>NUCLEOTIDE SEQUENCE</scope>
    <source>
        <strain>CRL 75-36-700-3</strain>
    </source>
</reference>
<keyword evidence="3" id="KW-1185">Reference proteome</keyword>
<dbReference type="CDD" id="cd00084">
    <property type="entry name" value="HMG-box_SF"/>
    <property type="match status" value="1"/>
</dbReference>
<feature type="compositionally biased region" description="Pro residues" evidence="1">
    <location>
        <begin position="145"/>
        <end position="157"/>
    </location>
</feature>
<dbReference type="STRING" id="418459.E3KUF6"/>
<proteinExistence type="predicted"/>
<sequence length="603" mass="66567">MSYSPLNNNVNPRQQVNLHQHGQYPSLSNLVPDTNQNQQQFIQLNGHYGQHSNQSIYDFGDDGLQLLPSEQIYVLPNLQQPTVVQFSQSQQTTSSSSNRAYIPQSAPTQGYFETSTSKQPTYTPLGTQHSPEAQPTPHQGHPQQNPAPVPTPLPPVKPVKKPRKKTIRQYAEANPNPNPAPAATSTPQTPAALSIATPAPDPTTRESVARFLAVPNSNTVPSVRVPPTLESYASKTIDELRAIALAKSKKVMTRDDELYFFQYHELQKTELTLAAINRGVSMSMVESLMGRKQAMREASGWNNFQTKNGHLFEGKGKGVKDSGVMKLLSTKWNGLTPEERAAYQTKNLPHIVDQDETTMDASTDAPDLAMVTGLRAHSKSLKLAEKRVDNFMTEWNKKAVHIAASNHCELVMFAVSNHLHSHNFQLAHSTPGAADFVKQIYEADGIRNYQSRIQSYCTGAEINSISAAVTKTKNKKGVNDNVVAQARAKLAEFVSRETGGRKTSWSWQGCDKALGRLGYKLIFLPGALSNPDWIKSPSSRFLNNEAQLIMDDIDQDLIRIVKDTDALMGHIRQPAGPVKRKTLHISSHEPNNTNSTNALPTSC</sequence>
<dbReference type="VEuPathDB" id="FungiDB:PGTG_13853"/>
<dbReference type="AlphaFoldDB" id="E3KUF6"/>
<dbReference type="GeneID" id="10535188"/>
<feature type="compositionally biased region" description="Low complexity" evidence="1">
    <location>
        <begin position="181"/>
        <end position="192"/>
    </location>
</feature>
<dbReference type="EMBL" id="DS178310">
    <property type="protein sequence ID" value="EFP88049.1"/>
    <property type="molecule type" value="Genomic_DNA"/>
</dbReference>
<feature type="compositionally biased region" description="Polar residues" evidence="1">
    <location>
        <begin position="109"/>
        <end position="144"/>
    </location>
</feature>
<accession>E3KUF6</accession>
<evidence type="ECO:0000256" key="1">
    <source>
        <dbReference type="SAM" id="MobiDB-lite"/>
    </source>
</evidence>
<reference evidence="3" key="2">
    <citation type="journal article" date="2011" name="Proc. Natl. Acad. Sci. U.S.A.">
        <title>Obligate biotrophy features unraveled by the genomic analysis of rust fungi.</title>
        <authorList>
            <person name="Duplessis S."/>
            <person name="Cuomo C.A."/>
            <person name="Lin Y.-C."/>
            <person name="Aerts A."/>
            <person name="Tisserant E."/>
            <person name="Veneault-Fourrey C."/>
            <person name="Joly D.L."/>
            <person name="Hacquard S."/>
            <person name="Amselem J."/>
            <person name="Cantarel B.L."/>
            <person name="Chiu R."/>
            <person name="Coutinho P.M."/>
            <person name="Feau N."/>
            <person name="Field M."/>
            <person name="Frey P."/>
            <person name="Gelhaye E."/>
            <person name="Goldberg J."/>
            <person name="Grabherr M.G."/>
            <person name="Kodira C.D."/>
            <person name="Kohler A."/>
            <person name="Kuees U."/>
            <person name="Lindquist E.A."/>
            <person name="Lucas S.M."/>
            <person name="Mago R."/>
            <person name="Mauceli E."/>
            <person name="Morin E."/>
            <person name="Murat C."/>
            <person name="Pangilinan J.L."/>
            <person name="Park R."/>
            <person name="Pearson M."/>
            <person name="Quesneville H."/>
            <person name="Rouhier N."/>
            <person name="Sakthikumar S."/>
            <person name="Salamov A.A."/>
            <person name="Schmutz J."/>
            <person name="Selles B."/>
            <person name="Shapiro H."/>
            <person name="Tanguay P."/>
            <person name="Tuskan G.A."/>
            <person name="Henrissat B."/>
            <person name="Van de Peer Y."/>
            <person name="Rouze P."/>
            <person name="Ellis J.G."/>
            <person name="Dodds P.N."/>
            <person name="Schein J.E."/>
            <person name="Zhong S."/>
            <person name="Hamelin R.C."/>
            <person name="Grigoriev I.V."/>
            <person name="Szabo L.J."/>
            <person name="Martin F."/>
        </authorList>
    </citation>
    <scope>NUCLEOTIDE SEQUENCE [LARGE SCALE GENOMIC DNA]</scope>
    <source>
        <strain evidence="3">CRL 75-36-700-3 / race SCCL</strain>
    </source>
</reference>
<evidence type="ECO:0000313" key="2">
    <source>
        <dbReference type="EMBL" id="EFP88049.1"/>
    </source>
</evidence>
<dbReference type="Proteomes" id="UP000008783">
    <property type="component" value="Unassembled WGS sequence"/>
</dbReference>
<evidence type="ECO:0000313" key="3">
    <source>
        <dbReference type="Proteomes" id="UP000008783"/>
    </source>
</evidence>
<organism evidence="2 3">
    <name type="scientific">Puccinia graminis f. sp. tritici (strain CRL 75-36-700-3 / race SCCL)</name>
    <name type="common">Black stem rust fungus</name>
    <dbReference type="NCBI Taxonomy" id="418459"/>
    <lineage>
        <taxon>Eukaryota</taxon>
        <taxon>Fungi</taxon>
        <taxon>Dikarya</taxon>
        <taxon>Basidiomycota</taxon>
        <taxon>Pucciniomycotina</taxon>
        <taxon>Pucciniomycetes</taxon>
        <taxon>Pucciniales</taxon>
        <taxon>Pucciniaceae</taxon>
        <taxon>Puccinia</taxon>
    </lineage>
</organism>
<protein>
    <submittedName>
        <fullName evidence="2">Uncharacterized protein</fullName>
    </submittedName>
</protein>
<dbReference type="OMA" id="WTCTARE"/>
<feature type="region of interest" description="Disordered" evidence="1">
    <location>
        <begin position="109"/>
        <end position="204"/>
    </location>
</feature>
<dbReference type="InParanoid" id="E3KUF6"/>
<dbReference type="RefSeq" id="XP_003332468.1">
    <property type="nucleotide sequence ID" value="XM_003332420.1"/>
</dbReference>